<protein>
    <recommendedName>
        <fullName evidence="3">J domain-containing protein</fullName>
    </recommendedName>
</protein>
<dbReference type="GeneID" id="92517228"/>
<feature type="region of interest" description="Disordered" evidence="1">
    <location>
        <begin position="466"/>
        <end position="532"/>
    </location>
</feature>
<keyword evidence="2" id="KW-0472">Membrane</keyword>
<evidence type="ECO:0000256" key="2">
    <source>
        <dbReference type="SAM" id="Phobius"/>
    </source>
</evidence>
<sequence>MPSTSSNLVPCRSSWSEAITTAKGGSCLEQASYAAAVLFRSGQRCCAAVRTASLSRISLPLRALLLTTTRSDAETMAPRVTGPQRLRGHATSACSAQSLRSLSLTSSLSLAASSSFAHRCTAIGLSVASGGPSTAAVWCMARRHASTGRRPTFTEIAEALEALGAAVDEDPKVLKQKYRELVKKNHPDAGGDEATMARVTVAYERLSVLTNREREEFKLQKKMFHSRGGAPSAASRRYRPGPPGGFGYAAPNEPFQAHAANMYGQYYQQDANSAYHQAHAKGQQGFWNHFHNRSGSGGFTENPFTSSSPFSMYAQTQRARFMPSSSLLIQGLVVYLVLSTVLLFAYRSYRDWRHDDGWRMAESLARHEQMEEMHRIRQELNERARAMQQREGDVASALYGSRQYVRESPEARALEYARQRRIQMMQEQQEAAANLPELRGWPKIAEDKGRIIKRAQDPSGVVFFEPRKEDSRRRQIENQRRSSGFVRRPSGESPPPQLSEAVQGGALSDTGAPATGTSLCAANGSDSLPPEANVSSIVMKPVSSEQEAEAVMRGIFGSLRKVTS</sequence>
<keyword evidence="2" id="KW-0812">Transmembrane</keyword>
<dbReference type="PROSITE" id="PS50076">
    <property type="entry name" value="DNAJ_2"/>
    <property type="match status" value="1"/>
</dbReference>
<dbReference type="AlphaFoldDB" id="A0A836HXN3"/>
<keyword evidence="5" id="KW-1185">Reference proteome</keyword>
<keyword evidence="2" id="KW-1133">Transmembrane helix</keyword>
<dbReference type="SUPFAM" id="SSF46565">
    <property type="entry name" value="Chaperone J-domain"/>
    <property type="match status" value="1"/>
</dbReference>
<feature type="domain" description="J" evidence="3">
    <location>
        <begin position="158"/>
        <end position="228"/>
    </location>
</feature>
<dbReference type="OrthoDB" id="10250354at2759"/>
<accession>A0A836HXN3</accession>
<dbReference type="RefSeq" id="XP_067181073.1">
    <property type="nucleotide sequence ID" value="XM_067324716.1"/>
</dbReference>
<gene>
    <name evidence="4" type="ORF">LSCM1_07341</name>
</gene>
<evidence type="ECO:0000256" key="1">
    <source>
        <dbReference type="SAM" id="MobiDB-lite"/>
    </source>
</evidence>
<reference evidence="4 5" key="1">
    <citation type="submission" date="2021-03" db="EMBL/GenBank/DDBJ databases">
        <title>Leishmania (Mundinia) martiniquensis Genome sequencing and assembly.</title>
        <authorList>
            <person name="Almutairi H."/>
            <person name="Gatherer D."/>
        </authorList>
    </citation>
    <scope>NUCLEOTIDE SEQUENCE [LARGE SCALE GENOMIC DNA]</scope>
    <source>
        <strain evidence="4">LSCM1</strain>
    </source>
</reference>
<dbReference type="CDD" id="cd06257">
    <property type="entry name" value="DnaJ"/>
    <property type="match status" value="1"/>
</dbReference>
<name>A0A836HXN3_9TRYP</name>
<feature type="transmembrane region" description="Helical" evidence="2">
    <location>
        <begin position="327"/>
        <end position="346"/>
    </location>
</feature>
<evidence type="ECO:0000313" key="5">
    <source>
        <dbReference type="Proteomes" id="UP000673552"/>
    </source>
</evidence>
<evidence type="ECO:0000313" key="4">
    <source>
        <dbReference type="EMBL" id="KAG5486221.1"/>
    </source>
</evidence>
<dbReference type="InterPro" id="IPR001623">
    <property type="entry name" value="DnaJ_domain"/>
</dbReference>
<dbReference type="Gene3D" id="1.10.287.110">
    <property type="entry name" value="DnaJ domain"/>
    <property type="match status" value="1"/>
</dbReference>
<dbReference type="KEGG" id="lmat:92517228"/>
<dbReference type="InterPro" id="IPR036869">
    <property type="entry name" value="J_dom_sf"/>
</dbReference>
<feature type="compositionally biased region" description="Basic and acidic residues" evidence="1">
    <location>
        <begin position="466"/>
        <end position="480"/>
    </location>
</feature>
<dbReference type="SMART" id="SM00271">
    <property type="entry name" value="DnaJ"/>
    <property type="match status" value="1"/>
</dbReference>
<proteinExistence type="predicted"/>
<comment type="caution">
    <text evidence="4">The sequence shown here is derived from an EMBL/GenBank/DDBJ whole genome shotgun (WGS) entry which is preliminary data.</text>
</comment>
<organism evidence="4 5">
    <name type="scientific">Leishmania martiniquensis</name>
    <dbReference type="NCBI Taxonomy" id="1580590"/>
    <lineage>
        <taxon>Eukaryota</taxon>
        <taxon>Discoba</taxon>
        <taxon>Euglenozoa</taxon>
        <taxon>Kinetoplastea</taxon>
        <taxon>Metakinetoplastina</taxon>
        <taxon>Trypanosomatida</taxon>
        <taxon>Trypanosomatidae</taxon>
        <taxon>Leishmaniinae</taxon>
        <taxon>Leishmania</taxon>
    </lineage>
</organism>
<feature type="compositionally biased region" description="Polar residues" evidence="1">
    <location>
        <begin position="515"/>
        <end position="526"/>
    </location>
</feature>
<evidence type="ECO:0000259" key="3">
    <source>
        <dbReference type="PROSITE" id="PS50076"/>
    </source>
</evidence>
<dbReference type="Proteomes" id="UP000673552">
    <property type="component" value="Chromosome 7"/>
</dbReference>
<dbReference type="EMBL" id="JAFEUZ010000007">
    <property type="protein sequence ID" value="KAG5486221.1"/>
    <property type="molecule type" value="Genomic_DNA"/>
</dbReference>